<dbReference type="EC" id="2.1.1.72" evidence="1"/>
<dbReference type="GO" id="GO:0003677">
    <property type="term" value="F:DNA binding"/>
    <property type="evidence" value="ECO:0007669"/>
    <property type="project" value="InterPro"/>
</dbReference>
<evidence type="ECO:0000313" key="9">
    <source>
        <dbReference type="Proteomes" id="UP000051612"/>
    </source>
</evidence>
<evidence type="ECO:0000259" key="7">
    <source>
        <dbReference type="Pfam" id="PF02384"/>
    </source>
</evidence>
<dbReference type="PRINTS" id="PR00507">
    <property type="entry name" value="N12N6MTFRASE"/>
</dbReference>
<comment type="catalytic activity">
    <reaction evidence="6">
        <text>a 2'-deoxyadenosine in DNA + S-adenosyl-L-methionine = an N(6)-methyl-2'-deoxyadenosine in DNA + S-adenosyl-L-homocysteine + H(+)</text>
        <dbReference type="Rhea" id="RHEA:15197"/>
        <dbReference type="Rhea" id="RHEA-COMP:12418"/>
        <dbReference type="Rhea" id="RHEA-COMP:12419"/>
        <dbReference type="ChEBI" id="CHEBI:15378"/>
        <dbReference type="ChEBI" id="CHEBI:57856"/>
        <dbReference type="ChEBI" id="CHEBI:59789"/>
        <dbReference type="ChEBI" id="CHEBI:90615"/>
        <dbReference type="ChEBI" id="CHEBI:90616"/>
        <dbReference type="EC" id="2.1.1.72"/>
    </reaction>
</comment>
<feature type="domain" description="DNA methylase adenine-specific" evidence="7">
    <location>
        <begin position="271"/>
        <end position="526"/>
    </location>
</feature>
<dbReference type="Gene3D" id="3.40.50.150">
    <property type="entry name" value="Vaccinia Virus protein VP39"/>
    <property type="match status" value="1"/>
</dbReference>
<organism evidence="8 9">
    <name type="scientific">Ligilactobacillus murinus DSM 20452 = NBRC 14221</name>
    <dbReference type="NCBI Taxonomy" id="1423772"/>
    <lineage>
        <taxon>Bacteria</taxon>
        <taxon>Bacillati</taxon>
        <taxon>Bacillota</taxon>
        <taxon>Bacilli</taxon>
        <taxon>Lactobacillales</taxon>
        <taxon>Lactobacillaceae</taxon>
        <taxon>Ligilactobacillus</taxon>
    </lineage>
</organism>
<dbReference type="AlphaFoldDB" id="A0A0R2AU44"/>
<protein>
    <recommendedName>
        <fullName evidence="1">site-specific DNA-methyltransferase (adenine-specific)</fullName>
        <ecNumber evidence="1">2.1.1.72</ecNumber>
    </recommendedName>
</protein>
<dbReference type="GO" id="GO:0008170">
    <property type="term" value="F:N-methyltransferase activity"/>
    <property type="evidence" value="ECO:0007669"/>
    <property type="project" value="InterPro"/>
</dbReference>
<evidence type="ECO:0000256" key="5">
    <source>
        <dbReference type="ARBA" id="ARBA00022747"/>
    </source>
</evidence>
<accession>A0A0R2AU44</accession>
<evidence type="ECO:0000256" key="4">
    <source>
        <dbReference type="ARBA" id="ARBA00022691"/>
    </source>
</evidence>
<dbReference type="Pfam" id="PF02384">
    <property type="entry name" value="N6_Mtase"/>
    <property type="match status" value="1"/>
</dbReference>
<dbReference type="EMBL" id="AYYN01000176">
    <property type="protein sequence ID" value="KRM70261.1"/>
    <property type="molecule type" value="Genomic_DNA"/>
</dbReference>
<gene>
    <name evidence="8" type="ORF">FC48_GL001786</name>
</gene>
<dbReference type="Proteomes" id="UP000051612">
    <property type="component" value="Unassembled WGS sequence"/>
</dbReference>
<dbReference type="GO" id="GO:0009307">
    <property type="term" value="P:DNA restriction-modification system"/>
    <property type="evidence" value="ECO:0007669"/>
    <property type="project" value="UniProtKB-KW"/>
</dbReference>
<dbReference type="PANTHER" id="PTHR42933">
    <property type="entry name" value="SLR6095 PROTEIN"/>
    <property type="match status" value="1"/>
</dbReference>
<name>A0A0R2AU44_9LACO</name>
<evidence type="ECO:0000256" key="2">
    <source>
        <dbReference type="ARBA" id="ARBA00022603"/>
    </source>
</evidence>
<dbReference type="InterPro" id="IPR029063">
    <property type="entry name" value="SAM-dependent_MTases_sf"/>
</dbReference>
<dbReference type="PATRIC" id="fig|1423772.3.peg.1902"/>
<evidence type="ECO:0000256" key="1">
    <source>
        <dbReference type="ARBA" id="ARBA00011900"/>
    </source>
</evidence>
<dbReference type="PANTHER" id="PTHR42933:SF1">
    <property type="entry name" value="SITE-SPECIFIC DNA-METHYLTRANSFERASE (ADENINE-SPECIFIC)"/>
    <property type="match status" value="1"/>
</dbReference>
<keyword evidence="2" id="KW-0489">Methyltransferase</keyword>
<evidence type="ECO:0000256" key="3">
    <source>
        <dbReference type="ARBA" id="ARBA00022679"/>
    </source>
</evidence>
<keyword evidence="3" id="KW-0808">Transferase</keyword>
<dbReference type="RefSeq" id="WP_056960464.1">
    <property type="nucleotide sequence ID" value="NZ_AYYN01000176.1"/>
</dbReference>
<reference evidence="8 9" key="1">
    <citation type="journal article" date="2015" name="Genome Announc.">
        <title>Expanding the biotechnology potential of lactobacilli through comparative genomics of 213 strains and associated genera.</title>
        <authorList>
            <person name="Sun Z."/>
            <person name="Harris H.M."/>
            <person name="McCann A."/>
            <person name="Guo C."/>
            <person name="Argimon S."/>
            <person name="Zhang W."/>
            <person name="Yang X."/>
            <person name="Jeffery I.B."/>
            <person name="Cooney J.C."/>
            <person name="Kagawa T.F."/>
            <person name="Liu W."/>
            <person name="Song Y."/>
            <person name="Salvetti E."/>
            <person name="Wrobel A."/>
            <person name="Rasinkangas P."/>
            <person name="Parkhill J."/>
            <person name="Rea M.C."/>
            <person name="O'Sullivan O."/>
            <person name="Ritari J."/>
            <person name="Douillard F.P."/>
            <person name="Paul Ross R."/>
            <person name="Yang R."/>
            <person name="Briner A.E."/>
            <person name="Felis G.E."/>
            <person name="de Vos W.M."/>
            <person name="Barrangou R."/>
            <person name="Klaenhammer T.R."/>
            <person name="Caufield P.W."/>
            <person name="Cui Y."/>
            <person name="Zhang H."/>
            <person name="O'Toole P.W."/>
        </authorList>
    </citation>
    <scope>NUCLEOTIDE SEQUENCE [LARGE SCALE GENOMIC DNA]</scope>
    <source>
        <strain evidence="8 9">DSM 20452</strain>
    </source>
</reference>
<comment type="caution">
    <text evidence="8">The sequence shown here is derived from an EMBL/GenBank/DDBJ whole genome shotgun (WGS) entry which is preliminary data.</text>
</comment>
<dbReference type="SUPFAM" id="SSF53335">
    <property type="entry name" value="S-adenosyl-L-methionine-dependent methyltransferases"/>
    <property type="match status" value="1"/>
</dbReference>
<dbReference type="InterPro" id="IPR003356">
    <property type="entry name" value="DNA_methylase_A-5"/>
</dbReference>
<evidence type="ECO:0000256" key="6">
    <source>
        <dbReference type="ARBA" id="ARBA00047942"/>
    </source>
</evidence>
<sequence>MPKQLTEDQVRELANKTLGFNDSDDVIAGVGQLTTFNELGKTLKISEWKGVKDKPDGWYLPKITSHPALVLETKNSKISIEKYIDELFKNCHIILKKYPNVIGIIYNGFDLKVFKNDSNGNMVEINTSTKLENKDYYLKIFSSSPVDKNEIYKHTRKINNLLHTEFGIKNLYHRMIFTACALVAKRYDAWIKEGMSYSLLHNSILNTLNKSLEKDIQQNAKLSTLTEVYSEIKMNSTENQEAINQFISAIDKISDSINSDNWRGEDVMGIFFNEFNRYKKKSESGQVFTPEHITSLMYRLIDVNKDSVVLDGACGSGGFLTKAMSNMLQEAGGPNSRDAESIKKSQLYGIEFDREIFALACANMLIHKDGKTNILLGDTRTSEAGDWIKKISYQFDEKNNIFLKDSNNHLIPTAHPITKVLMNPPFERKYGCIDIVYNVLSNSPKGILAAFILPDHKLEKEKKTVVKKIFKENKLLKIIKLPEETFAEGVSTSIFIFKAGEPQNGEEIFTCYIDYDGLETVKNQGRQDIKDRWSSIEDNWIRIIKRQTGDNSVQWVTPNLENMTGLSYPMPEKPLLLSEEDFIKTLMDFQMYKEEIDLKSFKENISDVILYSGELSADAKNIQIKLVKDSDKND</sequence>
<keyword evidence="5" id="KW-0680">Restriction system</keyword>
<dbReference type="GO" id="GO:0009007">
    <property type="term" value="F:site-specific DNA-methyltransferase (adenine-specific) activity"/>
    <property type="evidence" value="ECO:0007669"/>
    <property type="project" value="UniProtKB-EC"/>
</dbReference>
<evidence type="ECO:0000313" key="8">
    <source>
        <dbReference type="EMBL" id="KRM70261.1"/>
    </source>
</evidence>
<keyword evidence="4" id="KW-0949">S-adenosyl-L-methionine</keyword>
<proteinExistence type="predicted"/>
<dbReference type="GO" id="GO:0032259">
    <property type="term" value="P:methylation"/>
    <property type="evidence" value="ECO:0007669"/>
    <property type="project" value="UniProtKB-KW"/>
</dbReference>
<dbReference type="InterPro" id="IPR051537">
    <property type="entry name" value="DNA_Adenine_Mtase"/>
</dbReference>